<dbReference type="SUPFAM" id="SSF52980">
    <property type="entry name" value="Restriction endonuclease-like"/>
    <property type="match status" value="1"/>
</dbReference>
<gene>
    <name evidence="2" type="ORF">C7S10_20635</name>
</gene>
<accession>A0A2R7YRV2</accession>
<proteinExistence type="predicted"/>
<dbReference type="Pfam" id="PF04480">
    <property type="entry name" value="DUF559"/>
    <property type="match status" value="1"/>
</dbReference>
<dbReference type="InterPro" id="IPR007569">
    <property type="entry name" value="DUF559"/>
</dbReference>
<evidence type="ECO:0000313" key="3">
    <source>
        <dbReference type="Proteomes" id="UP000244867"/>
    </source>
</evidence>
<organism evidence="2 3">
    <name type="scientific">Nocardioides currus</name>
    <dbReference type="NCBI Taxonomy" id="2133958"/>
    <lineage>
        <taxon>Bacteria</taxon>
        <taxon>Bacillati</taxon>
        <taxon>Actinomycetota</taxon>
        <taxon>Actinomycetes</taxon>
        <taxon>Propionibacteriales</taxon>
        <taxon>Nocardioidaceae</taxon>
        <taxon>Nocardioides</taxon>
    </lineage>
</organism>
<evidence type="ECO:0000259" key="1">
    <source>
        <dbReference type="Pfam" id="PF04480"/>
    </source>
</evidence>
<reference evidence="2 3" key="1">
    <citation type="submission" date="2018-03" db="EMBL/GenBank/DDBJ databases">
        <authorList>
            <person name="Keele B.F."/>
        </authorList>
    </citation>
    <scope>NUCLEOTIDE SEQUENCE [LARGE SCALE GENOMIC DNA]</scope>
    <source>
        <strain evidence="2 3">IB-3</strain>
    </source>
</reference>
<evidence type="ECO:0000313" key="2">
    <source>
        <dbReference type="EMBL" id="PUA79147.1"/>
    </source>
</evidence>
<dbReference type="AlphaFoldDB" id="A0A2R7YRV2"/>
<feature type="domain" description="DUF559" evidence="1">
    <location>
        <begin position="215"/>
        <end position="276"/>
    </location>
</feature>
<protein>
    <recommendedName>
        <fullName evidence="1">DUF559 domain-containing protein</fullName>
    </recommendedName>
</protein>
<dbReference type="RefSeq" id="WP_108346589.1">
    <property type="nucleotide sequence ID" value="NZ_PYXZ01000012.1"/>
</dbReference>
<sequence length="294" mass="32148">MDVDLAIERMGGMASRAALIRASSRAEVDRALSVGAIVRVGQGRYTVPGVDAAAALAHAMNGVLCLTSAALRHGWEVKAVPPKPHVLVPRNRNVPQRYRERVVVHSADLAPDDVTDQATSRELTLVQCLRMLPYDEALVIADSALRAGEHATLVRATSLVRGRGQAGARRVGATANGDAANAFESVTRAICNTVPGLSVRPQVVISSPHCWARPDLVDRDRRIVIECDSYEWHGSREGFRKDVRRYTLLAADGWLVLRFTWEDVMFRQEWVREVLVRVVADAQALVPPRGLAAA</sequence>
<dbReference type="Proteomes" id="UP000244867">
    <property type="component" value="Unassembled WGS sequence"/>
</dbReference>
<dbReference type="OrthoDB" id="4310518at2"/>
<comment type="caution">
    <text evidence="2">The sequence shown here is derived from an EMBL/GenBank/DDBJ whole genome shotgun (WGS) entry which is preliminary data.</text>
</comment>
<name>A0A2R7YRV2_9ACTN</name>
<dbReference type="InterPro" id="IPR011335">
    <property type="entry name" value="Restrct_endonuc-II-like"/>
</dbReference>
<dbReference type="Gene3D" id="3.40.960.10">
    <property type="entry name" value="VSR Endonuclease"/>
    <property type="match status" value="1"/>
</dbReference>
<keyword evidence="3" id="KW-1185">Reference proteome</keyword>
<dbReference type="EMBL" id="PYXZ01000012">
    <property type="protein sequence ID" value="PUA79147.1"/>
    <property type="molecule type" value="Genomic_DNA"/>
</dbReference>